<keyword evidence="2" id="KW-1185">Reference proteome</keyword>
<evidence type="ECO:0000313" key="1">
    <source>
        <dbReference type="EMBL" id="KAG5620871.1"/>
    </source>
</evidence>
<organism evidence="1 2">
    <name type="scientific">Solanum commersonii</name>
    <name type="common">Commerson's wild potato</name>
    <name type="synonym">Commerson's nightshade</name>
    <dbReference type="NCBI Taxonomy" id="4109"/>
    <lineage>
        <taxon>Eukaryota</taxon>
        <taxon>Viridiplantae</taxon>
        <taxon>Streptophyta</taxon>
        <taxon>Embryophyta</taxon>
        <taxon>Tracheophyta</taxon>
        <taxon>Spermatophyta</taxon>
        <taxon>Magnoliopsida</taxon>
        <taxon>eudicotyledons</taxon>
        <taxon>Gunneridae</taxon>
        <taxon>Pentapetalae</taxon>
        <taxon>asterids</taxon>
        <taxon>lamiids</taxon>
        <taxon>Solanales</taxon>
        <taxon>Solanaceae</taxon>
        <taxon>Solanoideae</taxon>
        <taxon>Solaneae</taxon>
        <taxon>Solanum</taxon>
    </lineage>
</organism>
<evidence type="ECO:0000313" key="2">
    <source>
        <dbReference type="Proteomes" id="UP000824120"/>
    </source>
</evidence>
<sequence>MIDQETLWILKFPNGVVSLFIVEKLETIALRRGELVNKLAKLERMSKNEKAQELTLQHF</sequence>
<dbReference type="AlphaFoldDB" id="A0A9J6AA86"/>
<accession>A0A9J6AA86</accession>
<name>A0A9J6AA86_SOLCO</name>
<dbReference type="EMBL" id="JACXVP010000002">
    <property type="protein sequence ID" value="KAG5620871.1"/>
    <property type="molecule type" value="Genomic_DNA"/>
</dbReference>
<protein>
    <submittedName>
        <fullName evidence="1">Uncharacterized protein</fullName>
    </submittedName>
</protein>
<dbReference type="Proteomes" id="UP000824120">
    <property type="component" value="Chromosome 2"/>
</dbReference>
<reference evidence="1 2" key="1">
    <citation type="submission" date="2020-09" db="EMBL/GenBank/DDBJ databases">
        <title>De no assembly of potato wild relative species, Solanum commersonii.</title>
        <authorList>
            <person name="Cho K."/>
        </authorList>
    </citation>
    <scope>NUCLEOTIDE SEQUENCE [LARGE SCALE GENOMIC DNA]</scope>
    <source>
        <strain evidence="1">LZ3.2</strain>
        <tissue evidence="1">Leaf</tissue>
    </source>
</reference>
<proteinExistence type="predicted"/>
<gene>
    <name evidence="1" type="ORF">H5410_006089</name>
</gene>
<comment type="caution">
    <text evidence="1">The sequence shown here is derived from an EMBL/GenBank/DDBJ whole genome shotgun (WGS) entry which is preliminary data.</text>
</comment>